<dbReference type="AlphaFoldDB" id="A0AAV4CR00"/>
<evidence type="ECO:0008006" key="3">
    <source>
        <dbReference type="Google" id="ProtNLM"/>
    </source>
</evidence>
<evidence type="ECO:0000313" key="1">
    <source>
        <dbReference type="EMBL" id="GFO34293.1"/>
    </source>
</evidence>
<dbReference type="PANTHER" id="PTHR21301:SF10">
    <property type="entry name" value="REVERSE TRANSCRIPTASE DOMAIN-CONTAINING PROTEIN"/>
    <property type="match status" value="1"/>
</dbReference>
<evidence type="ECO:0000313" key="2">
    <source>
        <dbReference type="Proteomes" id="UP000735302"/>
    </source>
</evidence>
<comment type="caution">
    <text evidence="1">The sequence shown here is derived from an EMBL/GenBank/DDBJ whole genome shotgun (WGS) entry which is preliminary data.</text>
</comment>
<dbReference type="PANTHER" id="PTHR21301">
    <property type="entry name" value="REVERSE TRANSCRIPTASE"/>
    <property type="match status" value="1"/>
</dbReference>
<protein>
    <recommendedName>
        <fullName evidence="3">Reverse transcriptase domain-containing protein</fullName>
    </recommendedName>
</protein>
<name>A0AAV4CR00_9GAST</name>
<dbReference type="Proteomes" id="UP000735302">
    <property type="component" value="Unassembled WGS sequence"/>
</dbReference>
<gene>
    <name evidence="1" type="ORF">PoB_006079800</name>
</gene>
<reference evidence="1 2" key="1">
    <citation type="journal article" date="2021" name="Elife">
        <title>Chloroplast acquisition without the gene transfer in kleptoplastic sea slugs, Plakobranchus ocellatus.</title>
        <authorList>
            <person name="Maeda T."/>
            <person name="Takahashi S."/>
            <person name="Yoshida T."/>
            <person name="Shimamura S."/>
            <person name="Takaki Y."/>
            <person name="Nagai Y."/>
            <person name="Toyoda A."/>
            <person name="Suzuki Y."/>
            <person name="Arimoto A."/>
            <person name="Ishii H."/>
            <person name="Satoh N."/>
            <person name="Nishiyama T."/>
            <person name="Hasebe M."/>
            <person name="Maruyama T."/>
            <person name="Minagawa J."/>
            <person name="Obokata J."/>
            <person name="Shigenobu S."/>
        </authorList>
    </citation>
    <scope>NUCLEOTIDE SEQUENCE [LARGE SCALE GENOMIC DNA]</scope>
</reference>
<keyword evidence="2" id="KW-1185">Reference proteome</keyword>
<proteinExistence type="predicted"/>
<sequence length="82" mass="9409">MARNYANFFMLAASADKPMMWLRYIDDIFLIWTHGQSKLDTFIAQANHFHPSIKVTSTSSQTRILFLDVLVTISNEAVQTDL</sequence>
<organism evidence="1 2">
    <name type="scientific">Plakobranchus ocellatus</name>
    <dbReference type="NCBI Taxonomy" id="259542"/>
    <lineage>
        <taxon>Eukaryota</taxon>
        <taxon>Metazoa</taxon>
        <taxon>Spiralia</taxon>
        <taxon>Lophotrochozoa</taxon>
        <taxon>Mollusca</taxon>
        <taxon>Gastropoda</taxon>
        <taxon>Heterobranchia</taxon>
        <taxon>Euthyneura</taxon>
        <taxon>Panpulmonata</taxon>
        <taxon>Sacoglossa</taxon>
        <taxon>Placobranchoidea</taxon>
        <taxon>Plakobranchidae</taxon>
        <taxon>Plakobranchus</taxon>
    </lineage>
</organism>
<accession>A0AAV4CR00</accession>
<dbReference type="EMBL" id="BLXT01006878">
    <property type="protein sequence ID" value="GFO34293.1"/>
    <property type="molecule type" value="Genomic_DNA"/>
</dbReference>